<evidence type="ECO:0000256" key="2">
    <source>
        <dbReference type="SAM" id="Phobius"/>
    </source>
</evidence>
<name>A0ABR5JCF5_9ACTN</name>
<keyword evidence="4" id="KW-1185">Reference proteome</keyword>
<protein>
    <submittedName>
        <fullName evidence="3">Membrane protein</fullName>
    </submittedName>
</protein>
<keyword evidence="2" id="KW-0472">Membrane</keyword>
<reference evidence="3 4" key="1">
    <citation type="submission" date="2015-07" db="EMBL/GenBank/DDBJ databases">
        <authorList>
            <person name="Ju K.-S."/>
            <person name="Doroghazi J.R."/>
            <person name="Metcalf W.W."/>
        </authorList>
    </citation>
    <scope>NUCLEOTIDE SEQUENCE [LARGE SCALE GENOMIC DNA]</scope>
    <source>
        <strain evidence="3 4">NRRL B-3589</strain>
    </source>
</reference>
<keyword evidence="2" id="KW-1133">Transmembrane helix</keyword>
<accession>A0ABR5JCF5</accession>
<feature type="region of interest" description="Disordered" evidence="1">
    <location>
        <begin position="90"/>
        <end position="119"/>
    </location>
</feature>
<comment type="caution">
    <text evidence="3">The sequence shown here is derived from an EMBL/GenBank/DDBJ whole genome shotgun (WGS) entry which is preliminary data.</text>
</comment>
<dbReference type="Proteomes" id="UP000037020">
    <property type="component" value="Unassembled WGS sequence"/>
</dbReference>
<keyword evidence="2" id="KW-0812">Transmembrane</keyword>
<evidence type="ECO:0000313" key="3">
    <source>
        <dbReference type="EMBL" id="KOG91110.1"/>
    </source>
</evidence>
<sequence>LVLRFAFQGVTDAKAGSLVNVLLVVAFAICSALAFRHTWTGFVRRPDAPLDAAAEKSMRSIRVIGFVGILLAYFCRTLIEAPGEKLRRAEYEQERQRYERRRTARTGNPANKPKKRKTR</sequence>
<feature type="non-terminal residue" evidence="3">
    <location>
        <position position="1"/>
    </location>
</feature>
<proteinExistence type="predicted"/>
<evidence type="ECO:0000256" key="1">
    <source>
        <dbReference type="SAM" id="MobiDB-lite"/>
    </source>
</evidence>
<organism evidence="3 4">
    <name type="scientific">Streptomyces varsoviensis</name>
    <dbReference type="NCBI Taxonomy" id="67373"/>
    <lineage>
        <taxon>Bacteria</taxon>
        <taxon>Bacillati</taxon>
        <taxon>Actinomycetota</taxon>
        <taxon>Actinomycetes</taxon>
        <taxon>Kitasatosporales</taxon>
        <taxon>Streptomycetaceae</taxon>
        <taxon>Streptomyces</taxon>
    </lineage>
</organism>
<dbReference type="EMBL" id="LGUT01000408">
    <property type="protein sequence ID" value="KOG91110.1"/>
    <property type="molecule type" value="Genomic_DNA"/>
</dbReference>
<gene>
    <name evidence="3" type="ORF">ADK38_04990</name>
</gene>
<feature type="transmembrane region" description="Helical" evidence="2">
    <location>
        <begin position="21"/>
        <end position="39"/>
    </location>
</feature>
<evidence type="ECO:0000313" key="4">
    <source>
        <dbReference type="Proteomes" id="UP000037020"/>
    </source>
</evidence>